<evidence type="ECO:0000256" key="1">
    <source>
        <dbReference type="SAM" id="SignalP"/>
    </source>
</evidence>
<dbReference type="Proteomes" id="UP000825886">
    <property type="component" value="Chromosome"/>
</dbReference>
<feature type="chain" id="PRO_5045463243" description="Lysozyme inhibitor LprI N-terminal domain-containing protein" evidence="1">
    <location>
        <begin position="24"/>
        <end position="256"/>
    </location>
</feature>
<keyword evidence="3" id="KW-1185">Reference proteome</keyword>
<accession>A0ABX9AS74</accession>
<dbReference type="InterPro" id="IPR052755">
    <property type="entry name" value="Lysozyme_Inhibitor_LprI"/>
</dbReference>
<proteinExistence type="predicted"/>
<dbReference type="PANTHER" id="PTHR37549:SF1">
    <property type="entry name" value="LIPOPROTEIN LPRI"/>
    <property type="match status" value="1"/>
</dbReference>
<evidence type="ECO:0000313" key="3">
    <source>
        <dbReference type="Proteomes" id="UP000825886"/>
    </source>
</evidence>
<protein>
    <recommendedName>
        <fullName evidence="4">Lysozyme inhibitor LprI N-terminal domain-containing protein</fullName>
    </recommendedName>
</protein>
<reference evidence="2 3" key="1">
    <citation type="submission" date="2021-08" db="EMBL/GenBank/DDBJ databases">
        <title>Culture and genomic analysis of Symbiopectobacterium purcellii sp. nov. gen. nov., isolated from the leafhopper Empoasca decipiens.</title>
        <authorList>
            <person name="Nadal-Jimenez P."/>
            <person name="Siozios S."/>
            <person name="Halliday N."/>
            <person name="Camara M."/>
            <person name="Hurst G.D.D."/>
        </authorList>
    </citation>
    <scope>NUCLEOTIDE SEQUENCE [LARGE SCALE GENOMIC DNA]</scope>
    <source>
        <strain evidence="2 3">SyEd1</strain>
    </source>
</reference>
<gene>
    <name evidence="2" type="ORF">K6K13_22320</name>
</gene>
<dbReference type="RefSeq" id="WP_222158899.1">
    <property type="nucleotide sequence ID" value="NZ_CP081864.1"/>
</dbReference>
<dbReference type="PROSITE" id="PS51257">
    <property type="entry name" value="PROKAR_LIPOPROTEIN"/>
    <property type="match status" value="1"/>
</dbReference>
<evidence type="ECO:0008006" key="4">
    <source>
        <dbReference type="Google" id="ProtNLM"/>
    </source>
</evidence>
<feature type="signal peptide" evidence="1">
    <location>
        <begin position="1"/>
        <end position="23"/>
    </location>
</feature>
<dbReference type="EMBL" id="CP081864">
    <property type="protein sequence ID" value="QZN95825.1"/>
    <property type="molecule type" value="Genomic_DNA"/>
</dbReference>
<evidence type="ECO:0000313" key="2">
    <source>
        <dbReference type="EMBL" id="QZN95825.1"/>
    </source>
</evidence>
<keyword evidence="1" id="KW-0732">Signal</keyword>
<organism evidence="2 3">
    <name type="scientific">Symbiopectobacterium purcellii</name>
    <dbReference type="NCBI Taxonomy" id="2871826"/>
    <lineage>
        <taxon>Bacteria</taxon>
        <taxon>Pseudomonadati</taxon>
        <taxon>Pseudomonadota</taxon>
        <taxon>Gammaproteobacteria</taxon>
        <taxon>Enterobacterales</taxon>
        <taxon>Enterobacteriaceae</taxon>
    </lineage>
</organism>
<name>A0ABX9AS74_9ENTR</name>
<sequence length="256" mass="28936">MKLSVFSAVAALAACAFVPHAQAVSFDCANATSAQEKQICQSPLLGQLDDELAQEWKTARAALTSNTQSQPFEQALNLFQRSWLTTRNQCQDEDCLRQRYQQLLNRLRYLNQVAQHALPTPITPIKTTGCFHGAFSYEDYLQDLTKEEYDNLGSYFQEMYDQKAPYNAVGLDMTQEKGKISGNISVAFRYANRLDDGEFTARQMSDTQAIGRRESSFGGTTKILFTCVSDDEIRISTFDTQGESYLFNMVMTRQKL</sequence>
<dbReference type="PANTHER" id="PTHR37549">
    <property type="entry name" value="LIPOPROTEIN LPRI"/>
    <property type="match status" value="1"/>
</dbReference>